<evidence type="ECO:0000313" key="2">
    <source>
        <dbReference type="EMBL" id="CAG6690956.1"/>
    </source>
</evidence>
<proteinExistence type="predicted"/>
<protein>
    <submittedName>
        <fullName evidence="2">Uncharacterized protein</fullName>
    </submittedName>
</protein>
<dbReference type="EMBL" id="HBUF01300419">
    <property type="protein sequence ID" value="CAG6690950.1"/>
    <property type="molecule type" value="Transcribed_RNA"/>
</dbReference>
<dbReference type="AlphaFoldDB" id="A0A8D8TT68"/>
<feature type="region of interest" description="Disordered" evidence="1">
    <location>
        <begin position="1"/>
        <end position="81"/>
    </location>
</feature>
<feature type="compositionally biased region" description="Polar residues" evidence="1">
    <location>
        <begin position="100"/>
        <end position="111"/>
    </location>
</feature>
<dbReference type="EMBL" id="HBUF01300425">
    <property type="protein sequence ID" value="CAG6690971.1"/>
    <property type="molecule type" value="Transcribed_RNA"/>
</dbReference>
<evidence type="ECO:0000256" key="1">
    <source>
        <dbReference type="SAM" id="MobiDB-lite"/>
    </source>
</evidence>
<dbReference type="EMBL" id="HBUF01300426">
    <property type="protein sequence ID" value="CAG6690974.1"/>
    <property type="molecule type" value="Transcribed_RNA"/>
</dbReference>
<sequence>MVGPDVGNNGRSEGSGRVHAGTSEVNSGQMSKSNSQSNSKGSRGSGVRFVAVANTEDNQNKDEAKEEFNSHSLGRGEAGVQGGQTKVTLFVYWCQSLQNQTSRDSSNTLSDNVEDSSDDAHFTGG</sequence>
<dbReference type="EMBL" id="HBUF01300421">
    <property type="protein sequence ID" value="CAG6690956.1"/>
    <property type="molecule type" value="Transcribed_RNA"/>
</dbReference>
<feature type="compositionally biased region" description="Low complexity" evidence="1">
    <location>
        <begin position="27"/>
        <end position="46"/>
    </location>
</feature>
<dbReference type="EMBL" id="HBUF01300420">
    <property type="protein sequence ID" value="CAG6690953.1"/>
    <property type="molecule type" value="Transcribed_RNA"/>
</dbReference>
<organism evidence="2">
    <name type="scientific">Cacopsylla melanoneura</name>
    <dbReference type="NCBI Taxonomy" id="428564"/>
    <lineage>
        <taxon>Eukaryota</taxon>
        <taxon>Metazoa</taxon>
        <taxon>Ecdysozoa</taxon>
        <taxon>Arthropoda</taxon>
        <taxon>Hexapoda</taxon>
        <taxon>Insecta</taxon>
        <taxon>Pterygota</taxon>
        <taxon>Neoptera</taxon>
        <taxon>Paraneoptera</taxon>
        <taxon>Hemiptera</taxon>
        <taxon>Sternorrhyncha</taxon>
        <taxon>Psylloidea</taxon>
        <taxon>Psyllidae</taxon>
        <taxon>Psyllinae</taxon>
        <taxon>Cacopsylla</taxon>
    </lineage>
</organism>
<name>A0A8D8TT68_9HEMI</name>
<dbReference type="EMBL" id="HBUF01300424">
    <property type="protein sequence ID" value="CAG6690968.1"/>
    <property type="molecule type" value="Transcribed_RNA"/>
</dbReference>
<feature type="region of interest" description="Disordered" evidence="1">
    <location>
        <begin position="100"/>
        <end position="125"/>
    </location>
</feature>
<feature type="compositionally biased region" description="Basic and acidic residues" evidence="1">
    <location>
        <begin position="58"/>
        <end position="69"/>
    </location>
</feature>
<reference evidence="2" key="1">
    <citation type="submission" date="2021-05" db="EMBL/GenBank/DDBJ databases">
        <authorList>
            <person name="Alioto T."/>
            <person name="Alioto T."/>
            <person name="Gomez Garrido J."/>
        </authorList>
    </citation>
    <scope>NUCLEOTIDE SEQUENCE</scope>
</reference>
<accession>A0A8D8TT68</accession>